<dbReference type="RefSeq" id="WP_238303485.1">
    <property type="nucleotide sequence ID" value="NZ_BPQM01000063.1"/>
</dbReference>
<keyword evidence="3" id="KW-1185">Reference proteome</keyword>
<evidence type="ECO:0000313" key="2">
    <source>
        <dbReference type="EMBL" id="GJD79500.1"/>
    </source>
</evidence>
<gene>
    <name evidence="2" type="ORF">NBEOAGPD_2727</name>
</gene>
<sequence>MPTDIHAQRSAFDPFGERLDGAGARAAPAGHRARNLAVALFWSVALLLVAGRVHLAAHAASPSAPIQAALGTQAR</sequence>
<reference evidence="2" key="2">
    <citation type="submission" date="2021-08" db="EMBL/GenBank/DDBJ databases">
        <authorList>
            <person name="Tani A."/>
            <person name="Ola A."/>
            <person name="Ogura Y."/>
            <person name="Katsura K."/>
            <person name="Hayashi T."/>
        </authorList>
    </citation>
    <scope>NUCLEOTIDE SEQUENCE</scope>
    <source>
        <strain evidence="2">NBRC 103626</strain>
    </source>
</reference>
<accession>A0AA37MB92</accession>
<evidence type="ECO:0000256" key="1">
    <source>
        <dbReference type="SAM" id="Phobius"/>
    </source>
</evidence>
<keyword evidence="1" id="KW-0812">Transmembrane</keyword>
<protein>
    <submittedName>
        <fullName evidence="2">Uncharacterized protein</fullName>
    </submittedName>
</protein>
<dbReference type="AlphaFoldDB" id="A0AA37MB92"/>
<dbReference type="Proteomes" id="UP001055108">
    <property type="component" value="Unassembled WGS sequence"/>
</dbReference>
<organism evidence="2 3">
    <name type="scientific">Methylobacterium gregans</name>
    <dbReference type="NCBI Taxonomy" id="374424"/>
    <lineage>
        <taxon>Bacteria</taxon>
        <taxon>Pseudomonadati</taxon>
        <taxon>Pseudomonadota</taxon>
        <taxon>Alphaproteobacteria</taxon>
        <taxon>Hyphomicrobiales</taxon>
        <taxon>Methylobacteriaceae</taxon>
        <taxon>Methylobacterium</taxon>
    </lineage>
</organism>
<evidence type="ECO:0000313" key="3">
    <source>
        <dbReference type="Proteomes" id="UP001055108"/>
    </source>
</evidence>
<proteinExistence type="predicted"/>
<reference evidence="2" key="1">
    <citation type="journal article" date="2016" name="Front. Microbiol.">
        <title>Genome Sequence of the Piezophilic, Mesophilic Sulfate-Reducing Bacterium Desulfovibrio indicus J2T.</title>
        <authorList>
            <person name="Cao J."/>
            <person name="Maignien L."/>
            <person name="Shao Z."/>
            <person name="Alain K."/>
            <person name="Jebbar M."/>
        </authorList>
    </citation>
    <scope>NUCLEOTIDE SEQUENCE</scope>
    <source>
        <strain evidence="2">NBRC 103626</strain>
    </source>
</reference>
<keyword evidence="1" id="KW-1133">Transmembrane helix</keyword>
<comment type="caution">
    <text evidence="2">The sequence shown here is derived from an EMBL/GenBank/DDBJ whole genome shotgun (WGS) entry which is preliminary data.</text>
</comment>
<dbReference type="EMBL" id="BPQM01000063">
    <property type="protein sequence ID" value="GJD79500.1"/>
    <property type="molecule type" value="Genomic_DNA"/>
</dbReference>
<feature type="transmembrane region" description="Helical" evidence="1">
    <location>
        <begin position="35"/>
        <end position="55"/>
    </location>
</feature>
<name>A0AA37MB92_9HYPH</name>
<keyword evidence="1" id="KW-0472">Membrane</keyword>